<dbReference type="CDD" id="cd04254">
    <property type="entry name" value="AAK_UMPK-PyrH-Ec"/>
    <property type="match status" value="1"/>
</dbReference>
<dbReference type="InterPro" id="IPR015963">
    <property type="entry name" value="Uridylate_kinase_bac"/>
</dbReference>
<reference evidence="16" key="2">
    <citation type="submission" date="2016-10" db="EMBL/GenBank/DDBJ databases">
        <authorList>
            <person name="Varghese N."/>
        </authorList>
    </citation>
    <scope>NUCLEOTIDE SEQUENCE [LARGE SCALE GENOMIC DNA]</scope>
    <source>
        <strain evidence="16">DSM 12489</strain>
    </source>
</reference>
<feature type="domain" description="Aspartate/glutamate/uridylate kinase" evidence="13">
    <location>
        <begin position="37"/>
        <end position="245"/>
    </location>
</feature>
<feature type="binding site" evidence="12">
    <location>
        <position position="201"/>
    </location>
    <ligand>
        <name>ATP</name>
        <dbReference type="ChEBI" id="CHEBI:30616"/>
    </ligand>
</feature>
<dbReference type="InterPro" id="IPR011817">
    <property type="entry name" value="Uridylate_kinase"/>
</dbReference>
<evidence type="ECO:0000313" key="15">
    <source>
        <dbReference type="EMBL" id="SDW31242.1"/>
    </source>
</evidence>
<evidence type="ECO:0000259" key="13">
    <source>
        <dbReference type="Pfam" id="PF00696"/>
    </source>
</evidence>
<evidence type="ECO:0000256" key="5">
    <source>
        <dbReference type="ARBA" id="ARBA00022533"/>
    </source>
</evidence>
<dbReference type="InterPro" id="IPR001048">
    <property type="entry name" value="Asp/Glu/Uridylate_kinase"/>
</dbReference>
<comment type="function">
    <text evidence="12">Catalyzes the reversible phosphorylation of UMP to UDP.</text>
</comment>
<protein>
    <recommendedName>
        <fullName evidence="12">Uridylate kinase</fullName>
        <shortName evidence="12">UK</shortName>
        <ecNumber evidence="12">2.7.4.22</ecNumber>
    </recommendedName>
    <alternativeName>
        <fullName evidence="12">Uridine monophosphate kinase</fullName>
        <shortName evidence="12">UMP kinase</shortName>
        <shortName evidence="12">UMPK</shortName>
    </alternativeName>
</protein>
<comment type="pathway">
    <text evidence="2 12">Pyrimidine metabolism; CTP biosynthesis via de novo pathway; UDP from UMP (UMPK route): step 1/1.</text>
</comment>
<dbReference type="SUPFAM" id="SSF53633">
    <property type="entry name" value="Carbamate kinase-like"/>
    <property type="match status" value="1"/>
</dbReference>
<feature type="binding site" evidence="12">
    <location>
        <begin position="41"/>
        <end position="44"/>
    </location>
    <ligand>
        <name>ATP</name>
        <dbReference type="ChEBI" id="CHEBI:30616"/>
    </ligand>
</feature>
<dbReference type="NCBIfam" id="TIGR02075">
    <property type="entry name" value="pyrH_bact"/>
    <property type="match status" value="1"/>
</dbReference>
<organism evidence="15 16">
    <name type="scientific">Alicyclobacillus hesperidum</name>
    <dbReference type="NCBI Taxonomy" id="89784"/>
    <lineage>
        <taxon>Bacteria</taxon>
        <taxon>Bacillati</taxon>
        <taxon>Bacillota</taxon>
        <taxon>Bacilli</taxon>
        <taxon>Bacillales</taxon>
        <taxon>Alicyclobacillaceae</taxon>
        <taxon>Alicyclobacillus</taxon>
    </lineage>
</organism>
<keyword evidence="8 12" id="KW-0418">Kinase</keyword>
<keyword evidence="4 12" id="KW-0963">Cytoplasm</keyword>
<dbReference type="Proteomes" id="UP001157137">
    <property type="component" value="Unassembled WGS sequence"/>
</dbReference>
<feature type="binding site" evidence="12">
    <location>
        <position position="192"/>
    </location>
    <ligand>
        <name>ATP</name>
        <dbReference type="ChEBI" id="CHEBI:30616"/>
    </ligand>
</feature>
<proteinExistence type="inferred from homology"/>
<dbReference type="FunFam" id="3.40.1160.10:FF:000001">
    <property type="entry name" value="Uridylate kinase"/>
    <property type="match status" value="1"/>
</dbReference>
<comment type="catalytic activity">
    <reaction evidence="11 12">
        <text>UMP + ATP = UDP + ADP</text>
        <dbReference type="Rhea" id="RHEA:24400"/>
        <dbReference type="ChEBI" id="CHEBI:30616"/>
        <dbReference type="ChEBI" id="CHEBI:57865"/>
        <dbReference type="ChEBI" id="CHEBI:58223"/>
        <dbReference type="ChEBI" id="CHEBI:456216"/>
        <dbReference type="EC" id="2.7.4.22"/>
    </reaction>
</comment>
<dbReference type="EMBL" id="BSRA01000001">
    <property type="protein sequence ID" value="GLV12389.1"/>
    <property type="molecule type" value="Genomic_DNA"/>
</dbReference>
<dbReference type="Pfam" id="PF00696">
    <property type="entry name" value="AA_kinase"/>
    <property type="match status" value="1"/>
</dbReference>
<sequence>MNDQERGDTWVFPRVPSGSNILEDNGGARVTTPKYRRIVLKISGEALAGDHGFGIDPAVIRNIARQITEVAQLHVQIAVVVGAGNIWRGAAGSQMGMDRATADYMGMLATVMNALALQDALEKMGVATRVQSSIHMSEVAEPYIRRRAIRHLEKGRVVIFAGGTGNPFFSTDTTAALRAAEIEAEVILMAKNGVDGVYTADPQKDPTATKYSELDFMQVLNEGLGVMDSTAASLCMDNDIPLLVFALNEEGNIRRAVLGEKIGTIVGKGDTNA</sequence>
<feature type="binding site" evidence="12">
    <location>
        <position position="88"/>
    </location>
    <ligand>
        <name>ATP</name>
        <dbReference type="ChEBI" id="CHEBI:30616"/>
    </ligand>
</feature>
<comment type="subcellular location">
    <subcellularLocation>
        <location evidence="1 12">Cytoplasm</location>
    </subcellularLocation>
</comment>
<keyword evidence="16" id="KW-1185">Reference proteome</keyword>
<evidence type="ECO:0000256" key="1">
    <source>
        <dbReference type="ARBA" id="ARBA00004496"/>
    </source>
</evidence>
<feature type="binding site" evidence="12">
    <location>
        <position position="198"/>
    </location>
    <ligand>
        <name>ATP</name>
        <dbReference type="ChEBI" id="CHEBI:30616"/>
    </ligand>
</feature>
<comment type="subunit">
    <text evidence="12">Homohexamer.</text>
</comment>
<feature type="region of interest" description="Involved in allosteric activation by GTP" evidence="12">
    <location>
        <begin position="49"/>
        <end position="54"/>
    </location>
</feature>
<evidence type="ECO:0000256" key="8">
    <source>
        <dbReference type="ARBA" id="ARBA00022777"/>
    </source>
</evidence>
<evidence type="ECO:0000256" key="11">
    <source>
        <dbReference type="ARBA" id="ARBA00047767"/>
    </source>
</evidence>
<evidence type="ECO:0000256" key="3">
    <source>
        <dbReference type="ARBA" id="ARBA00007614"/>
    </source>
</evidence>
<dbReference type="PANTHER" id="PTHR42833">
    <property type="entry name" value="URIDYLATE KINASE"/>
    <property type="match status" value="1"/>
</dbReference>
<accession>A0A1H2SI75</accession>
<reference evidence="15" key="1">
    <citation type="submission" date="2016-10" db="EMBL/GenBank/DDBJ databases">
        <authorList>
            <person name="de Groot N.N."/>
        </authorList>
    </citation>
    <scope>NUCLEOTIDE SEQUENCE [LARGE SCALE GENOMIC DNA]</scope>
    <source>
        <strain evidence="15">DSM 12489</strain>
    </source>
</reference>
<dbReference type="Proteomes" id="UP000182589">
    <property type="component" value="Unassembled WGS sequence"/>
</dbReference>
<name>A0A1H2SI75_9BACL</name>
<keyword evidence="9 12" id="KW-0067">ATP-binding</keyword>
<keyword evidence="5 12" id="KW-0021">Allosteric enzyme</keyword>
<dbReference type="GO" id="GO:0033862">
    <property type="term" value="F:UMP kinase activity"/>
    <property type="evidence" value="ECO:0007669"/>
    <property type="project" value="UniProtKB-EC"/>
</dbReference>
<evidence type="ECO:0000313" key="14">
    <source>
        <dbReference type="EMBL" id="GLV12389.1"/>
    </source>
</evidence>
<comment type="caution">
    <text evidence="12">Lacks conserved residue(s) required for the propagation of feature annotation.</text>
</comment>
<dbReference type="PIRSF" id="PIRSF005650">
    <property type="entry name" value="Uridylate_kin"/>
    <property type="match status" value="1"/>
</dbReference>
<keyword evidence="6 12" id="KW-0808">Transferase</keyword>
<dbReference type="GO" id="GO:0006225">
    <property type="term" value="P:UDP biosynthetic process"/>
    <property type="evidence" value="ECO:0007669"/>
    <property type="project" value="TreeGrafter"/>
</dbReference>
<dbReference type="GO" id="GO:0044210">
    <property type="term" value="P:'de novo' CTP biosynthetic process"/>
    <property type="evidence" value="ECO:0007669"/>
    <property type="project" value="UniProtKB-UniRule"/>
</dbReference>
<dbReference type="UniPathway" id="UPA00159">
    <property type="reaction ID" value="UER00275"/>
</dbReference>
<gene>
    <name evidence="12" type="primary">pyrH</name>
    <name evidence="14" type="synonym">smbA</name>
    <name evidence="14" type="ORF">Heshes_00730</name>
    <name evidence="15" type="ORF">SAMN04489725_10476</name>
</gene>
<evidence type="ECO:0000256" key="9">
    <source>
        <dbReference type="ARBA" id="ARBA00022840"/>
    </source>
</evidence>
<dbReference type="GO" id="GO:0005737">
    <property type="term" value="C:cytoplasm"/>
    <property type="evidence" value="ECO:0007669"/>
    <property type="project" value="UniProtKB-SubCell"/>
</dbReference>
<dbReference type="HAMAP" id="MF_01220_B">
    <property type="entry name" value="PyrH_B"/>
    <property type="match status" value="1"/>
</dbReference>
<keyword evidence="10 12" id="KW-0665">Pyrimidine biosynthesis</keyword>
<dbReference type="InterPro" id="IPR036393">
    <property type="entry name" value="AceGlu_kinase-like_sf"/>
</dbReference>
<evidence type="ECO:0000256" key="7">
    <source>
        <dbReference type="ARBA" id="ARBA00022741"/>
    </source>
</evidence>
<dbReference type="GO" id="GO:0005524">
    <property type="term" value="F:ATP binding"/>
    <property type="evidence" value="ECO:0007669"/>
    <property type="project" value="UniProtKB-KW"/>
</dbReference>
<feature type="binding site" evidence="12">
    <location>
        <begin position="164"/>
        <end position="171"/>
    </location>
    <ligand>
        <name>UMP</name>
        <dbReference type="ChEBI" id="CHEBI:57865"/>
    </ligand>
</feature>
<dbReference type="STRING" id="89784.SAMN04489725_10476"/>
<dbReference type="EMBL" id="FNOJ01000004">
    <property type="protein sequence ID" value="SDW31242.1"/>
    <property type="molecule type" value="Genomic_DNA"/>
</dbReference>
<feature type="binding site" evidence="12">
    <location>
        <position position="103"/>
    </location>
    <ligand>
        <name>UMP</name>
        <dbReference type="ChEBI" id="CHEBI:57865"/>
    </ligand>
</feature>
<dbReference type="AlphaFoldDB" id="A0A1H2SI75"/>
<evidence type="ECO:0000313" key="16">
    <source>
        <dbReference type="Proteomes" id="UP000182589"/>
    </source>
</evidence>
<evidence type="ECO:0000256" key="12">
    <source>
        <dbReference type="HAMAP-Rule" id="MF_01220"/>
    </source>
</evidence>
<comment type="activity regulation">
    <text evidence="12">Allosterically activated by GTP. Inhibited by UTP.</text>
</comment>
<keyword evidence="7 12" id="KW-0547">Nucleotide-binding</keyword>
<evidence type="ECO:0000256" key="4">
    <source>
        <dbReference type="ARBA" id="ARBA00022490"/>
    </source>
</evidence>
<dbReference type="Gene3D" id="3.40.1160.10">
    <property type="entry name" value="Acetylglutamate kinase-like"/>
    <property type="match status" value="1"/>
</dbReference>
<feature type="binding site" evidence="12">
    <location>
        <position position="84"/>
    </location>
    <ligand>
        <name>ATP</name>
        <dbReference type="ChEBI" id="CHEBI:30616"/>
    </ligand>
</feature>
<reference evidence="14" key="3">
    <citation type="submission" date="2023-02" db="EMBL/GenBank/DDBJ databases">
        <title>Proposal of a novel subspecies: Alicyclobacillus hesperidum subspecies aegle.</title>
        <authorList>
            <person name="Goto K."/>
            <person name="Fujii T."/>
            <person name="Yasui K."/>
            <person name="Mochida K."/>
            <person name="Kato-Tanaka Y."/>
            <person name="Morohoshi S."/>
            <person name="An S.Y."/>
            <person name="Kasai H."/>
            <person name="Yokota A."/>
        </authorList>
    </citation>
    <scope>NUCLEOTIDE SEQUENCE</scope>
    <source>
        <strain evidence="14">DSM 12766</strain>
    </source>
</reference>
<dbReference type="EC" id="2.7.4.22" evidence="12"/>
<evidence type="ECO:0000256" key="2">
    <source>
        <dbReference type="ARBA" id="ARBA00004791"/>
    </source>
</evidence>
<dbReference type="PANTHER" id="PTHR42833:SF4">
    <property type="entry name" value="URIDYLATE KINASE PUMPKIN, CHLOROPLASTIC"/>
    <property type="match status" value="1"/>
</dbReference>
<comment type="similarity">
    <text evidence="3 12">Belongs to the UMP kinase family.</text>
</comment>
<evidence type="ECO:0000256" key="10">
    <source>
        <dbReference type="ARBA" id="ARBA00022975"/>
    </source>
</evidence>
<evidence type="ECO:0000256" key="6">
    <source>
        <dbReference type="ARBA" id="ARBA00022679"/>
    </source>
</evidence>